<keyword evidence="5 6" id="KW-0482">Metalloprotease</keyword>
<evidence type="ECO:0000256" key="7">
    <source>
        <dbReference type="SAM" id="SignalP"/>
    </source>
</evidence>
<dbReference type="GO" id="GO:0016020">
    <property type="term" value="C:membrane"/>
    <property type="evidence" value="ECO:0007669"/>
    <property type="project" value="TreeGrafter"/>
</dbReference>
<evidence type="ECO:0000256" key="6">
    <source>
        <dbReference type="RuleBase" id="RU003983"/>
    </source>
</evidence>
<keyword evidence="3 6" id="KW-0378">Hydrolase</keyword>
<evidence type="ECO:0000256" key="3">
    <source>
        <dbReference type="ARBA" id="ARBA00022801"/>
    </source>
</evidence>
<gene>
    <name evidence="9" type="ORF">AVDCRST_MAG40-447</name>
</gene>
<dbReference type="Pfam" id="PF01435">
    <property type="entry name" value="Peptidase_M48"/>
    <property type="match status" value="1"/>
</dbReference>
<keyword evidence="4 6" id="KW-0862">Zinc</keyword>
<dbReference type="PANTHER" id="PTHR22726">
    <property type="entry name" value="METALLOENDOPEPTIDASE OMA1"/>
    <property type="match status" value="1"/>
</dbReference>
<protein>
    <recommendedName>
        <fullName evidence="8">Peptidase M48 domain-containing protein</fullName>
    </recommendedName>
</protein>
<dbReference type="Gene3D" id="3.30.2010.10">
    <property type="entry name" value="Metalloproteases ('zincins'), catalytic domain"/>
    <property type="match status" value="1"/>
</dbReference>
<dbReference type="CDD" id="cd07333">
    <property type="entry name" value="M48C_bepA_like"/>
    <property type="match status" value="1"/>
</dbReference>
<dbReference type="PANTHER" id="PTHR22726:SF1">
    <property type="entry name" value="METALLOENDOPEPTIDASE OMA1, MITOCHONDRIAL"/>
    <property type="match status" value="1"/>
</dbReference>
<evidence type="ECO:0000256" key="5">
    <source>
        <dbReference type="ARBA" id="ARBA00023049"/>
    </source>
</evidence>
<feature type="signal peptide" evidence="7">
    <location>
        <begin position="1"/>
        <end position="21"/>
    </location>
</feature>
<organism evidence="9">
    <name type="scientific">uncultured Gemmatimonadaceae bacterium</name>
    <dbReference type="NCBI Taxonomy" id="246130"/>
    <lineage>
        <taxon>Bacteria</taxon>
        <taxon>Pseudomonadati</taxon>
        <taxon>Gemmatimonadota</taxon>
        <taxon>Gemmatimonadia</taxon>
        <taxon>Gemmatimonadales</taxon>
        <taxon>Gemmatimonadaceae</taxon>
        <taxon>environmental samples</taxon>
    </lineage>
</organism>
<reference evidence="9" key="1">
    <citation type="submission" date="2020-02" db="EMBL/GenBank/DDBJ databases">
        <authorList>
            <person name="Meier V. D."/>
        </authorList>
    </citation>
    <scope>NUCLEOTIDE SEQUENCE</scope>
    <source>
        <strain evidence="9">AVDCRST_MAG40</strain>
    </source>
</reference>
<comment type="similarity">
    <text evidence="6">Belongs to the peptidase M48 family.</text>
</comment>
<keyword evidence="1 6" id="KW-0645">Protease</keyword>
<dbReference type="AlphaFoldDB" id="A0A6J4KCU3"/>
<evidence type="ECO:0000256" key="1">
    <source>
        <dbReference type="ARBA" id="ARBA00022670"/>
    </source>
</evidence>
<comment type="cofactor">
    <cofactor evidence="6">
        <name>Zn(2+)</name>
        <dbReference type="ChEBI" id="CHEBI:29105"/>
    </cofactor>
    <text evidence="6">Binds 1 zinc ion per subunit.</text>
</comment>
<accession>A0A6J4KCU3</accession>
<keyword evidence="2" id="KW-0479">Metal-binding</keyword>
<name>A0A6J4KCU3_9BACT</name>
<dbReference type="InterPro" id="IPR051156">
    <property type="entry name" value="Mito/Outer_Membr_Metalloprot"/>
</dbReference>
<evidence type="ECO:0000259" key="8">
    <source>
        <dbReference type="Pfam" id="PF01435"/>
    </source>
</evidence>
<feature type="domain" description="Peptidase M48" evidence="8">
    <location>
        <begin position="55"/>
        <end position="236"/>
    </location>
</feature>
<evidence type="ECO:0000256" key="4">
    <source>
        <dbReference type="ARBA" id="ARBA00022833"/>
    </source>
</evidence>
<dbReference type="PROSITE" id="PS51257">
    <property type="entry name" value="PROKAR_LIPOPROTEIN"/>
    <property type="match status" value="1"/>
</dbReference>
<dbReference type="GO" id="GO:0046872">
    <property type="term" value="F:metal ion binding"/>
    <property type="evidence" value="ECO:0007669"/>
    <property type="project" value="UniProtKB-KW"/>
</dbReference>
<evidence type="ECO:0000313" key="9">
    <source>
        <dbReference type="EMBL" id="CAA9302423.1"/>
    </source>
</evidence>
<dbReference type="GO" id="GO:0004222">
    <property type="term" value="F:metalloendopeptidase activity"/>
    <property type="evidence" value="ECO:0007669"/>
    <property type="project" value="InterPro"/>
</dbReference>
<evidence type="ECO:0000256" key="2">
    <source>
        <dbReference type="ARBA" id="ARBA00022723"/>
    </source>
</evidence>
<dbReference type="GO" id="GO:0051603">
    <property type="term" value="P:proteolysis involved in protein catabolic process"/>
    <property type="evidence" value="ECO:0007669"/>
    <property type="project" value="TreeGrafter"/>
</dbReference>
<keyword evidence="7" id="KW-0732">Signal</keyword>
<dbReference type="EMBL" id="CADCTX010000129">
    <property type="protein sequence ID" value="CAA9302423.1"/>
    <property type="molecule type" value="Genomic_DNA"/>
</dbReference>
<sequence length="279" mass="30568">MIRRFRTTAAAAVLASGAAGATGCASVSQEQEVQMGAQYAQQINQQLPIVRDPEVNRYINVLGDSIARVTSRSDLEWRFFIVDSPEVNAFAVPGGFIYMNRGLIERAQNMAQVAGVLGHEIGHVTERHSIKQMEQQQKAGIGVNLLCILTPSVCQSQVAGAAISLGANAAFAKFSRQDEAEADVRGVQYVTRAGIDPRGIPQMFRILLNEREQRPGGVAAWFATHPLEESRIDATQRQIQQSVAPTVLQSLRADSRSFQAFQSRLRSLPRAPQQQRQGN</sequence>
<feature type="chain" id="PRO_5026733407" description="Peptidase M48 domain-containing protein" evidence="7">
    <location>
        <begin position="22"/>
        <end position="279"/>
    </location>
</feature>
<proteinExistence type="inferred from homology"/>
<dbReference type="InterPro" id="IPR001915">
    <property type="entry name" value="Peptidase_M48"/>
</dbReference>